<reference evidence="1 2" key="1">
    <citation type="journal article" date="2018" name="Evol. Lett.">
        <title>Horizontal gene cluster transfer increased hallucinogenic mushroom diversity.</title>
        <authorList>
            <person name="Reynolds H.T."/>
            <person name="Vijayakumar V."/>
            <person name="Gluck-Thaler E."/>
            <person name="Korotkin H.B."/>
            <person name="Matheny P.B."/>
            <person name="Slot J.C."/>
        </authorList>
    </citation>
    <scope>NUCLEOTIDE SEQUENCE [LARGE SCALE GENOMIC DNA]</scope>
    <source>
        <strain evidence="1 2">SRW20</strain>
    </source>
</reference>
<dbReference type="AlphaFoldDB" id="A0A409W4A2"/>
<proteinExistence type="predicted"/>
<organism evidence="1 2">
    <name type="scientific">Gymnopilus dilepis</name>
    <dbReference type="NCBI Taxonomy" id="231916"/>
    <lineage>
        <taxon>Eukaryota</taxon>
        <taxon>Fungi</taxon>
        <taxon>Dikarya</taxon>
        <taxon>Basidiomycota</taxon>
        <taxon>Agaricomycotina</taxon>
        <taxon>Agaricomycetes</taxon>
        <taxon>Agaricomycetidae</taxon>
        <taxon>Agaricales</taxon>
        <taxon>Agaricineae</taxon>
        <taxon>Hymenogastraceae</taxon>
        <taxon>Gymnopilus</taxon>
    </lineage>
</organism>
<protein>
    <submittedName>
        <fullName evidence="1">Uncharacterized protein</fullName>
    </submittedName>
</protein>
<evidence type="ECO:0000313" key="2">
    <source>
        <dbReference type="Proteomes" id="UP000284706"/>
    </source>
</evidence>
<gene>
    <name evidence="1" type="ORF">CVT26_015446</name>
</gene>
<comment type="caution">
    <text evidence="1">The sequence shown here is derived from an EMBL/GenBank/DDBJ whole genome shotgun (WGS) entry which is preliminary data.</text>
</comment>
<dbReference type="OrthoDB" id="2916406at2759"/>
<accession>A0A409W4A2</accession>
<keyword evidence="2" id="KW-1185">Reference proteome</keyword>
<dbReference type="Proteomes" id="UP000284706">
    <property type="component" value="Unassembled WGS sequence"/>
</dbReference>
<evidence type="ECO:0000313" key="1">
    <source>
        <dbReference type="EMBL" id="PPQ73354.1"/>
    </source>
</evidence>
<dbReference type="InParanoid" id="A0A409W4A2"/>
<name>A0A409W4A2_9AGAR</name>
<sequence length="133" mass="15348">MVTALSKFPPTSRDRTMQLQGRFYGSTSPKPLTKRIATQSNEHGRSPRLDLILSQHTLQPHIHDVIVSVRHRGKDYLFHIFSKRHRSLRKNNVVRVMKVKSWRGDILVMKKGRAELVNMPASHANLADYAVKR</sequence>
<dbReference type="EMBL" id="NHYE01005409">
    <property type="protein sequence ID" value="PPQ73354.1"/>
    <property type="molecule type" value="Genomic_DNA"/>
</dbReference>
<dbReference type="STRING" id="231916.A0A409W4A2"/>